<dbReference type="InterPro" id="IPR050445">
    <property type="entry name" value="Bact_polysacc_biosynth/exp"/>
</dbReference>
<dbReference type="GO" id="GO:0004713">
    <property type="term" value="F:protein tyrosine kinase activity"/>
    <property type="evidence" value="ECO:0007669"/>
    <property type="project" value="TreeGrafter"/>
</dbReference>
<proteinExistence type="predicted"/>
<feature type="domain" description="Polysaccharide chain length determinant N-terminal" evidence="10">
    <location>
        <begin position="5"/>
        <end position="95"/>
    </location>
</feature>
<dbReference type="SUPFAM" id="SSF52540">
    <property type="entry name" value="P-loop containing nucleoside triphosphate hydrolases"/>
    <property type="match status" value="1"/>
</dbReference>
<evidence type="ECO:0000256" key="1">
    <source>
        <dbReference type="ARBA" id="ARBA00004651"/>
    </source>
</evidence>
<keyword evidence="5" id="KW-0067">ATP-binding</keyword>
<evidence type="ECO:0000313" key="12">
    <source>
        <dbReference type="EMBL" id="SDP71256.1"/>
    </source>
</evidence>
<dbReference type="GO" id="GO:0005524">
    <property type="term" value="F:ATP binding"/>
    <property type="evidence" value="ECO:0007669"/>
    <property type="project" value="UniProtKB-KW"/>
</dbReference>
<dbReference type="EMBL" id="FNJI01000037">
    <property type="protein sequence ID" value="SDP71256.1"/>
    <property type="molecule type" value="Genomic_DNA"/>
</dbReference>
<organism evidence="12 13">
    <name type="scientific">Desulforhopalus singaporensis</name>
    <dbReference type="NCBI Taxonomy" id="91360"/>
    <lineage>
        <taxon>Bacteria</taxon>
        <taxon>Pseudomonadati</taxon>
        <taxon>Thermodesulfobacteriota</taxon>
        <taxon>Desulfobulbia</taxon>
        <taxon>Desulfobulbales</taxon>
        <taxon>Desulfocapsaceae</taxon>
        <taxon>Desulforhopalus</taxon>
    </lineage>
</organism>
<keyword evidence="6 9" id="KW-1133">Transmembrane helix</keyword>
<comment type="subcellular location">
    <subcellularLocation>
        <location evidence="1">Cell membrane</location>
        <topology evidence="1">Multi-pass membrane protein</topology>
    </subcellularLocation>
</comment>
<dbReference type="InterPro" id="IPR005702">
    <property type="entry name" value="Wzc-like_C"/>
</dbReference>
<dbReference type="NCBIfam" id="TIGR01007">
    <property type="entry name" value="eps_fam"/>
    <property type="match status" value="1"/>
</dbReference>
<evidence type="ECO:0000256" key="4">
    <source>
        <dbReference type="ARBA" id="ARBA00022741"/>
    </source>
</evidence>
<feature type="transmembrane region" description="Helical" evidence="9">
    <location>
        <begin position="21"/>
        <end position="39"/>
    </location>
</feature>
<evidence type="ECO:0000256" key="2">
    <source>
        <dbReference type="ARBA" id="ARBA00022475"/>
    </source>
</evidence>
<dbReference type="PANTHER" id="PTHR32309">
    <property type="entry name" value="TYROSINE-PROTEIN KINASE"/>
    <property type="match status" value="1"/>
</dbReference>
<dbReference type="AlphaFoldDB" id="A0A1H0UZH8"/>
<dbReference type="Gene3D" id="3.40.50.300">
    <property type="entry name" value="P-loop containing nucleotide triphosphate hydrolases"/>
    <property type="match status" value="1"/>
</dbReference>
<evidence type="ECO:0000256" key="8">
    <source>
        <dbReference type="SAM" id="Coils"/>
    </source>
</evidence>
<dbReference type="Proteomes" id="UP000199073">
    <property type="component" value="Unassembled WGS sequence"/>
</dbReference>
<dbReference type="InterPro" id="IPR027417">
    <property type="entry name" value="P-loop_NTPase"/>
</dbReference>
<name>A0A1H0UZH8_9BACT</name>
<dbReference type="Pfam" id="PF13807">
    <property type="entry name" value="GNVR"/>
    <property type="match status" value="1"/>
</dbReference>
<keyword evidence="2" id="KW-1003">Cell membrane</keyword>
<dbReference type="PANTHER" id="PTHR32309:SF13">
    <property type="entry name" value="FERRIC ENTEROBACTIN TRANSPORT PROTEIN FEPE"/>
    <property type="match status" value="1"/>
</dbReference>
<protein>
    <submittedName>
        <fullName evidence="12">Capsular exopolysaccharide family</fullName>
    </submittedName>
</protein>
<evidence type="ECO:0000259" key="10">
    <source>
        <dbReference type="Pfam" id="PF02706"/>
    </source>
</evidence>
<evidence type="ECO:0000256" key="6">
    <source>
        <dbReference type="ARBA" id="ARBA00022989"/>
    </source>
</evidence>
<evidence type="ECO:0000256" key="7">
    <source>
        <dbReference type="ARBA" id="ARBA00023136"/>
    </source>
</evidence>
<dbReference type="STRING" id="91360.SAMN05660330_03786"/>
<evidence type="ECO:0000256" key="9">
    <source>
        <dbReference type="SAM" id="Phobius"/>
    </source>
</evidence>
<reference evidence="12 13" key="1">
    <citation type="submission" date="2016-10" db="EMBL/GenBank/DDBJ databases">
        <authorList>
            <person name="de Groot N.N."/>
        </authorList>
    </citation>
    <scope>NUCLEOTIDE SEQUENCE [LARGE SCALE GENOMIC DNA]</scope>
    <source>
        <strain evidence="12 13">DSM 12130</strain>
    </source>
</reference>
<evidence type="ECO:0000256" key="3">
    <source>
        <dbReference type="ARBA" id="ARBA00022692"/>
    </source>
</evidence>
<dbReference type="InterPro" id="IPR032807">
    <property type="entry name" value="GNVR"/>
</dbReference>
<sequence length="730" mass="81599">MQVDDEMDLRDLLDTVIRRKGVVLACLLLCFTAVATYTLTLTPQFEATGVLRVSAQADKLTKFEGVESTVLKSMEFQQTQVELLGSEQLASRVIDRMDLINNPSFATTGGGSGEAQAMGLFDTVKAFIRPEENKDTFNLLSEDARQRIVIDKALEKFKELFAVTPIKNSELIKVSFAAISPTTASEVANTAMDEFINMHMDSKLKSSQDASRFLQKQIEAAQIKLEKSEIELQAFARKIGIVSLDPKSNLIMKQLEELNQSLAQARSHRISQEAKYQHVLGAGDQILNQMIENELIQNLKNQYATLLSDYEELGRTFKPAYPKMQQLGAKMDRIEERIRAEQNAIVESIKNDYESAVKAEEYLAARAEEQKQRAMDLEEKATQYKILEREVATNKGIYQSLLERSKEIEATVGAAVTNIQIVDYARPPLYPFKPRVARNLALGLILGLFGGIGMAFLLEYFDNTIKNPDEMAERFNIPVLGMIPYDKSADDDQVTMALKFYNEPRSPVAESFRTTMTSVRLSVADDPPKTILVTSILPGAGKSSLSSNACFSYLAEDERCLLIDGDLRKPSLHRIFRGGIRGAGLSTILSGMKDWREVVKPSEYPGLDFISSGPLPPNPAELLSSRRMRRLLQDAGKEYDRIVIDGPPYQGFAEILVMSHMVDGVILVAVEGKTPREGVKHFRRAVTNVGGRILGTIINKVGRRKGYSSYSSYKYYAYDYNYGNGNRKRG</sequence>
<keyword evidence="13" id="KW-1185">Reference proteome</keyword>
<gene>
    <name evidence="12" type="ORF">SAMN05660330_03786</name>
</gene>
<dbReference type="CDD" id="cd05387">
    <property type="entry name" value="BY-kinase"/>
    <property type="match status" value="1"/>
</dbReference>
<dbReference type="Pfam" id="PF02706">
    <property type="entry name" value="Wzz"/>
    <property type="match status" value="1"/>
</dbReference>
<keyword evidence="8" id="KW-0175">Coiled coil</keyword>
<feature type="coiled-coil region" evidence="8">
    <location>
        <begin position="204"/>
        <end position="387"/>
    </location>
</feature>
<evidence type="ECO:0000256" key="5">
    <source>
        <dbReference type="ARBA" id="ARBA00022840"/>
    </source>
</evidence>
<keyword evidence="7 9" id="KW-0472">Membrane</keyword>
<evidence type="ECO:0000259" key="11">
    <source>
        <dbReference type="Pfam" id="PF13807"/>
    </source>
</evidence>
<accession>A0A1H0UZH8</accession>
<evidence type="ECO:0000313" key="13">
    <source>
        <dbReference type="Proteomes" id="UP000199073"/>
    </source>
</evidence>
<dbReference type="InterPro" id="IPR003856">
    <property type="entry name" value="LPS_length_determ_N"/>
</dbReference>
<feature type="domain" description="Tyrosine-protein kinase G-rich" evidence="11">
    <location>
        <begin position="387"/>
        <end position="457"/>
    </location>
</feature>
<keyword evidence="3 9" id="KW-0812">Transmembrane</keyword>
<feature type="transmembrane region" description="Helical" evidence="9">
    <location>
        <begin position="440"/>
        <end position="461"/>
    </location>
</feature>
<dbReference type="GO" id="GO:0005886">
    <property type="term" value="C:plasma membrane"/>
    <property type="evidence" value="ECO:0007669"/>
    <property type="project" value="UniProtKB-SubCell"/>
</dbReference>
<keyword evidence="4" id="KW-0547">Nucleotide-binding</keyword>